<dbReference type="Proteomes" id="UP000193685">
    <property type="component" value="Unassembled WGS sequence"/>
</dbReference>
<dbReference type="Gene3D" id="2.40.50.140">
    <property type="entry name" value="Nucleic acid-binding proteins"/>
    <property type="match status" value="1"/>
</dbReference>
<dbReference type="GO" id="GO:0005829">
    <property type="term" value="C:cytosol"/>
    <property type="evidence" value="ECO:0007669"/>
    <property type="project" value="TreeGrafter"/>
</dbReference>
<sequence length="423" mass="47622">VTLHGRIQSVRKQGKKLMFLQIGAMDHIVHACIEHSFLGTDEAFETAQSGLVGATKGSYVEVEGMPRLSAKGRLQLMARRVKLLSTCLHRVPEHYTDIQKRMRHRHIDFMVNVQSKQTMLTRSKIVHRIRSILHDRDFVEVETPVLQASASGAAARPFTTKATIDRDLQLKIAPELALKRAVVGGLLRVFELGKCFRNERLSPRHNPEFTTCEYYEAFGTLEKLITDTQTMLRDIEQVVRKDSPSDAPLIFEHFQQLDFVKTLEQCLGETLPRTQLDLLDLFARHNLTLPTETTIPELLDSLAGLYLEPLCQQPTFLVNHPAELSSLAKSTDGISHRFELIVNGVELINAYEEENDPLLQRVKFEAQAKASGRTGLTADEDDYCKVLEWGMPPTAGWGLGVDRLCMLLCGQTRINEVLLDGGI</sequence>
<dbReference type="RefSeq" id="XP_040722193.1">
    <property type="nucleotide sequence ID" value="XM_040867011.1"/>
</dbReference>
<proteinExistence type="predicted"/>
<gene>
    <name evidence="6" type="ORF">BCR37DRAFT_331170</name>
</gene>
<feature type="non-terminal residue" evidence="6">
    <location>
        <position position="1"/>
    </location>
</feature>
<dbReference type="SUPFAM" id="SSF50249">
    <property type="entry name" value="Nucleic acid-binding proteins"/>
    <property type="match status" value="1"/>
</dbReference>
<dbReference type="AlphaFoldDB" id="A0A1Y2EU31"/>
<dbReference type="InterPro" id="IPR018149">
    <property type="entry name" value="Lys-tRNA-synth_II_C"/>
</dbReference>
<feature type="non-terminal residue" evidence="6">
    <location>
        <position position="423"/>
    </location>
</feature>
<dbReference type="GO" id="GO:0005524">
    <property type="term" value="F:ATP binding"/>
    <property type="evidence" value="ECO:0007669"/>
    <property type="project" value="UniProtKB-KW"/>
</dbReference>
<dbReference type="SUPFAM" id="SSF55681">
    <property type="entry name" value="Class II aaRS and biotin synthetases"/>
    <property type="match status" value="1"/>
</dbReference>
<dbReference type="GeneID" id="63783610"/>
<dbReference type="OrthoDB" id="21243at2759"/>
<dbReference type="GO" id="GO:0006430">
    <property type="term" value="P:lysyl-tRNA aminoacylation"/>
    <property type="evidence" value="ECO:0007669"/>
    <property type="project" value="InterPro"/>
</dbReference>
<keyword evidence="2" id="KW-0547">Nucleotide-binding</keyword>
<dbReference type="Pfam" id="PF00152">
    <property type="entry name" value="tRNA-synt_2"/>
    <property type="match status" value="1"/>
</dbReference>
<organism evidence="6 7">
    <name type="scientific">Protomyces lactucae-debilis</name>
    <dbReference type="NCBI Taxonomy" id="2754530"/>
    <lineage>
        <taxon>Eukaryota</taxon>
        <taxon>Fungi</taxon>
        <taxon>Dikarya</taxon>
        <taxon>Ascomycota</taxon>
        <taxon>Taphrinomycotina</taxon>
        <taxon>Taphrinomycetes</taxon>
        <taxon>Taphrinales</taxon>
        <taxon>Protomycetaceae</taxon>
        <taxon>Protomyces</taxon>
    </lineage>
</organism>
<evidence type="ECO:0000313" key="7">
    <source>
        <dbReference type="Proteomes" id="UP000193685"/>
    </source>
</evidence>
<dbReference type="InterPro" id="IPR012340">
    <property type="entry name" value="NA-bd_OB-fold"/>
</dbReference>
<dbReference type="PANTHER" id="PTHR42918">
    <property type="entry name" value="LYSYL-TRNA SYNTHETASE"/>
    <property type="match status" value="1"/>
</dbReference>
<evidence type="ECO:0000259" key="5">
    <source>
        <dbReference type="PROSITE" id="PS50862"/>
    </source>
</evidence>
<keyword evidence="3" id="KW-0067">ATP-binding</keyword>
<evidence type="ECO:0000256" key="1">
    <source>
        <dbReference type="ARBA" id="ARBA00022598"/>
    </source>
</evidence>
<keyword evidence="4" id="KW-0030">Aminoacyl-tRNA synthetase</keyword>
<dbReference type="InterPro" id="IPR006195">
    <property type="entry name" value="aa-tRNA-synth_II"/>
</dbReference>
<dbReference type="Gene3D" id="3.30.930.10">
    <property type="entry name" value="Bira Bifunctional Protein, Domain 2"/>
    <property type="match status" value="1"/>
</dbReference>
<dbReference type="EMBL" id="MCFI01000027">
    <property type="protein sequence ID" value="ORY75081.1"/>
    <property type="molecule type" value="Genomic_DNA"/>
</dbReference>
<dbReference type="PANTHER" id="PTHR42918:SF5">
    <property type="entry name" value="LYSINE--TRNA LIGASE, MITOCHONDRIAL"/>
    <property type="match status" value="1"/>
</dbReference>
<comment type="caution">
    <text evidence="6">The sequence shown here is derived from an EMBL/GenBank/DDBJ whole genome shotgun (WGS) entry which is preliminary data.</text>
</comment>
<accession>A0A1Y2EU31</accession>
<evidence type="ECO:0000313" key="6">
    <source>
        <dbReference type="EMBL" id="ORY75081.1"/>
    </source>
</evidence>
<dbReference type="PROSITE" id="PS50862">
    <property type="entry name" value="AA_TRNA_LIGASE_II"/>
    <property type="match status" value="1"/>
</dbReference>
<dbReference type="InterPro" id="IPR045864">
    <property type="entry name" value="aa-tRNA-synth_II/BPL/LPL"/>
</dbReference>
<dbReference type="PRINTS" id="PR00982">
    <property type="entry name" value="TRNASYNTHLYS"/>
</dbReference>
<protein>
    <recommendedName>
        <fullName evidence="5">Aminoacyl-transfer RNA synthetases class-II family profile domain-containing protein</fullName>
    </recommendedName>
</protein>
<dbReference type="InterPro" id="IPR004364">
    <property type="entry name" value="Aa-tRNA-synt_II"/>
</dbReference>
<evidence type="ECO:0000256" key="2">
    <source>
        <dbReference type="ARBA" id="ARBA00022741"/>
    </source>
</evidence>
<evidence type="ECO:0000256" key="3">
    <source>
        <dbReference type="ARBA" id="ARBA00022840"/>
    </source>
</evidence>
<keyword evidence="1" id="KW-0436">Ligase</keyword>
<keyword evidence="7" id="KW-1185">Reference proteome</keyword>
<dbReference type="GO" id="GO:0004824">
    <property type="term" value="F:lysine-tRNA ligase activity"/>
    <property type="evidence" value="ECO:0007669"/>
    <property type="project" value="InterPro"/>
</dbReference>
<evidence type="ECO:0000256" key="4">
    <source>
        <dbReference type="ARBA" id="ARBA00023146"/>
    </source>
</evidence>
<dbReference type="STRING" id="56484.A0A1Y2EU31"/>
<reference evidence="6 7" key="1">
    <citation type="submission" date="2016-07" db="EMBL/GenBank/DDBJ databases">
        <title>Pervasive Adenine N6-methylation of Active Genes in Fungi.</title>
        <authorList>
            <consortium name="DOE Joint Genome Institute"/>
            <person name="Mondo S.J."/>
            <person name="Dannebaum R.O."/>
            <person name="Kuo R.C."/>
            <person name="Labutti K."/>
            <person name="Haridas S."/>
            <person name="Kuo A."/>
            <person name="Salamov A."/>
            <person name="Ahrendt S.R."/>
            <person name="Lipzen A."/>
            <person name="Sullivan W."/>
            <person name="Andreopoulos W.B."/>
            <person name="Clum A."/>
            <person name="Lindquist E."/>
            <person name="Daum C."/>
            <person name="Ramamoorthy G.K."/>
            <person name="Gryganskyi A."/>
            <person name="Culley D."/>
            <person name="Magnuson J.K."/>
            <person name="James T.Y."/>
            <person name="O'Malley M.A."/>
            <person name="Stajich J.E."/>
            <person name="Spatafora J.W."/>
            <person name="Visel A."/>
            <person name="Grigoriev I.V."/>
        </authorList>
    </citation>
    <scope>NUCLEOTIDE SEQUENCE [LARGE SCALE GENOMIC DNA]</scope>
    <source>
        <strain evidence="6 7">12-1054</strain>
    </source>
</reference>
<name>A0A1Y2EU31_PROLT</name>
<dbReference type="GO" id="GO:0000049">
    <property type="term" value="F:tRNA binding"/>
    <property type="evidence" value="ECO:0007669"/>
    <property type="project" value="TreeGrafter"/>
</dbReference>
<dbReference type="OMA" id="MQERHVD"/>
<feature type="domain" description="Aminoacyl-transfer RNA synthetases class-II family profile" evidence="5">
    <location>
        <begin position="122"/>
        <end position="423"/>
    </location>
</feature>